<name>A0ABP0LZG1_9DINO</name>
<evidence type="ECO:0000256" key="1">
    <source>
        <dbReference type="SAM" id="MobiDB-lite"/>
    </source>
</evidence>
<feature type="region of interest" description="Disordered" evidence="1">
    <location>
        <begin position="1"/>
        <end position="37"/>
    </location>
</feature>
<comment type="caution">
    <text evidence="2">The sequence shown here is derived from an EMBL/GenBank/DDBJ whole genome shotgun (WGS) entry which is preliminary data.</text>
</comment>
<dbReference type="EMBL" id="CAXAMM010018891">
    <property type="protein sequence ID" value="CAK9044609.1"/>
    <property type="molecule type" value="Genomic_DNA"/>
</dbReference>
<evidence type="ECO:0000313" key="3">
    <source>
        <dbReference type="Proteomes" id="UP001642464"/>
    </source>
</evidence>
<organism evidence="2 3">
    <name type="scientific">Durusdinium trenchii</name>
    <dbReference type="NCBI Taxonomy" id="1381693"/>
    <lineage>
        <taxon>Eukaryota</taxon>
        <taxon>Sar</taxon>
        <taxon>Alveolata</taxon>
        <taxon>Dinophyceae</taxon>
        <taxon>Suessiales</taxon>
        <taxon>Symbiodiniaceae</taxon>
        <taxon>Durusdinium</taxon>
    </lineage>
</organism>
<dbReference type="Proteomes" id="UP001642464">
    <property type="component" value="Unassembled WGS sequence"/>
</dbReference>
<evidence type="ECO:0000313" key="2">
    <source>
        <dbReference type="EMBL" id="CAK9044609.1"/>
    </source>
</evidence>
<protein>
    <submittedName>
        <fullName evidence="2">Uncharacterized protein</fullName>
    </submittedName>
</protein>
<reference evidence="2 3" key="1">
    <citation type="submission" date="2024-02" db="EMBL/GenBank/DDBJ databases">
        <authorList>
            <person name="Chen Y."/>
            <person name="Shah S."/>
            <person name="Dougan E. K."/>
            <person name="Thang M."/>
            <person name="Chan C."/>
        </authorList>
    </citation>
    <scope>NUCLEOTIDE SEQUENCE [LARGE SCALE GENOMIC DNA]</scope>
</reference>
<sequence>MKDEENPQQQRLLKDRIDRGKRQKKSLEKPKNQDKRAKHLMSWMGAKVQTPNLVTQLSEVEQQVRAELTWNQFDFQTWQMSSKKDEVYHEMFAQPENAKKHVHQCVVGFSDQIPLWVKKPSSKEVFAGFELRTSAKSVSVHRQEIRQQLAQSATEKAAWPAQGEMVRAEGADGQIAEHDDPGMRADEAGPSDQYKMSLKDVASVIDGAMERMIQSNEKQNWVIAGLRRNGMVVMRPQKDGSLKYQDEQKEEWCKGMPIGSSRISQDWLKNRMAWIKSGGNQVDEPIWARIEGAKELADLIEWSYTTGLAADEQEVMKLDEVDQPEWVAAGKFQLPLDLRRNDAKKKLDAEEREQIRASLQSKSKHEAMQQIDKRAVKYKKKDEIKKAAVALAKKKEDEAEKANAQMHEPFGRQGTVMAIGENEWQIFLDEVSKNAPSKLVWIKHQYLQQIETSQLKKRWEWPQLSLSRVHKKELLLEAGTIGEDVDDQESWDPVELIGPKCPDGGLEAQTMVFGWLLLQYMSKGKQLGSMDGITMLFPQLLWCLVNEKAEVDHERQPMMSNMCGHFVLSYMEGEMSSHLDYGPASAGHAHGLAFAWHSRLEKMSKQLANEVPKIRKDLELANEKQIQLGKKSLDQMHKQHQLAKSRMKKNEELTALMSEAVVCLDEKKTIQIDQLPHEYHVARARIVARGVGICSSCRFQSGWLRCDEAKCLAYWMRREHKRTGKHIDAKYQMGKP</sequence>
<proteinExistence type="predicted"/>
<gene>
    <name evidence="2" type="ORF">SCF082_LOCUS25321</name>
</gene>
<accession>A0ABP0LZG1</accession>
<feature type="compositionally biased region" description="Basic and acidic residues" evidence="1">
    <location>
        <begin position="12"/>
        <end position="35"/>
    </location>
</feature>
<keyword evidence="3" id="KW-1185">Reference proteome</keyword>